<protein>
    <submittedName>
        <fullName evidence="3">Integrase</fullName>
    </submittedName>
</protein>
<dbReference type="AlphaFoldDB" id="A0A3L8RD87"/>
<dbReference type="Pfam" id="PF13683">
    <property type="entry name" value="rve_3"/>
    <property type="match status" value="1"/>
</dbReference>
<proteinExistence type="predicted"/>
<dbReference type="GO" id="GO:0015074">
    <property type="term" value="P:DNA integration"/>
    <property type="evidence" value="ECO:0007669"/>
    <property type="project" value="InterPro"/>
</dbReference>
<feature type="compositionally biased region" description="Basic and acidic residues" evidence="1">
    <location>
        <begin position="354"/>
        <end position="365"/>
    </location>
</feature>
<evidence type="ECO:0000313" key="4">
    <source>
        <dbReference type="Proteomes" id="UP000281594"/>
    </source>
</evidence>
<feature type="region of interest" description="Disordered" evidence="1">
    <location>
        <begin position="299"/>
        <end position="388"/>
    </location>
</feature>
<organism evidence="3 4">
    <name type="scientific">Streptomyces rapamycinicus (strain ATCC 29253 / DSM 41530 / NRRL 5491 / AYB-994)</name>
    <name type="common">Streptomyces hygroscopicus (strain ATCC 29253)</name>
    <dbReference type="NCBI Taxonomy" id="1343740"/>
    <lineage>
        <taxon>Bacteria</taxon>
        <taxon>Bacillati</taxon>
        <taxon>Actinomycetota</taxon>
        <taxon>Actinomycetes</taxon>
        <taxon>Kitasatosporales</taxon>
        <taxon>Streptomycetaceae</taxon>
        <taxon>Streptomyces</taxon>
        <taxon>Streptomyces violaceusniger group</taxon>
    </lineage>
</organism>
<evidence type="ECO:0000259" key="2">
    <source>
        <dbReference type="Pfam" id="PF13683"/>
    </source>
</evidence>
<accession>A0A3L8RD87</accession>
<feature type="region of interest" description="Disordered" evidence="1">
    <location>
        <begin position="1"/>
        <end position="32"/>
    </location>
</feature>
<feature type="compositionally biased region" description="Polar residues" evidence="1">
    <location>
        <begin position="1"/>
        <end position="13"/>
    </location>
</feature>
<name>A0A3L8RD87_STRRN</name>
<evidence type="ECO:0000256" key="1">
    <source>
        <dbReference type="SAM" id="MobiDB-lite"/>
    </source>
</evidence>
<sequence>MGLFPTTPQSRTAAHTGRHQAPRNAPRHENSRWGHRWIQRELARLEHPIAASTICQILHTAGIDPAPRHTGPTWREFLSTQAIGLIACDFLRIDTISLHRLNALVFLEHRTRRLHVASVTTHPTAAWATQQDRNLATDLGIRMDSVRFLIRDRDSKYTDAFDARPRTSRSPRHRSAPKANAYCERVVGTLRREVLDHILILDESHVRHVLATYQRLYNAPPPGPMPTTSPSSRTTTSGPGAGPPQTPAHPHPRLRDQRVQICRLTRSDDYSSPTGLTGRMRTGRCGQVPTVRRMASPVVERPLPDRRPRRVRQGTWDQARPESHRAQRACPRRGVDRGGGLQHQPSQPVHQHPPHHEVRVRDPKLGHLRQADAGAARLERSDQRRLGQ</sequence>
<feature type="compositionally biased region" description="Basic and acidic residues" evidence="1">
    <location>
        <begin position="377"/>
        <end position="388"/>
    </location>
</feature>
<reference evidence="3 4" key="1">
    <citation type="journal article" date="2018" name="J. Biol. Chem.">
        <title>Discovery of the actinoplanic acid pathway in Streptomyces rapamycinicus reveals a genetically conserved synergism with rapamycin.</title>
        <authorList>
            <person name="Mrak P."/>
            <person name="Krastel P."/>
            <person name="Pivk Lukancic P."/>
            <person name="Tao J."/>
            <person name="Pistorius D."/>
            <person name="Moore C.M."/>
        </authorList>
    </citation>
    <scope>NUCLEOTIDE SEQUENCE [LARGE SCALE GENOMIC DNA]</scope>
    <source>
        <strain evidence="3 4">NRRL 5491</strain>
    </source>
</reference>
<dbReference type="InterPro" id="IPR012337">
    <property type="entry name" value="RNaseH-like_sf"/>
</dbReference>
<feature type="compositionally biased region" description="Low complexity" evidence="1">
    <location>
        <begin position="228"/>
        <end position="238"/>
    </location>
</feature>
<dbReference type="EMBL" id="QYCY01000001">
    <property type="protein sequence ID" value="RLV77689.1"/>
    <property type="molecule type" value="Genomic_DNA"/>
</dbReference>
<dbReference type="Proteomes" id="UP000281594">
    <property type="component" value="Unassembled WGS sequence"/>
</dbReference>
<dbReference type="SUPFAM" id="SSF53098">
    <property type="entry name" value="Ribonuclease H-like"/>
    <property type="match status" value="1"/>
</dbReference>
<dbReference type="InterPro" id="IPR001584">
    <property type="entry name" value="Integrase_cat-core"/>
</dbReference>
<feature type="region of interest" description="Disordered" evidence="1">
    <location>
        <begin position="216"/>
        <end position="255"/>
    </location>
</feature>
<gene>
    <name evidence="3" type="ORF">D3C57_104930</name>
</gene>
<feature type="domain" description="Integrase catalytic" evidence="2">
    <location>
        <begin position="174"/>
        <end position="219"/>
    </location>
</feature>
<comment type="caution">
    <text evidence="3">The sequence shown here is derived from an EMBL/GenBank/DDBJ whole genome shotgun (WGS) entry which is preliminary data.</text>
</comment>
<evidence type="ECO:0000313" key="3">
    <source>
        <dbReference type="EMBL" id="RLV77689.1"/>
    </source>
</evidence>